<evidence type="ECO:0000256" key="8">
    <source>
        <dbReference type="ARBA" id="ARBA00022737"/>
    </source>
</evidence>
<dbReference type="Gramene" id="Al_scaffold_0007_1153">
    <property type="protein sequence ID" value="Al_scaffold_0007_1153"/>
    <property type="gene ID" value="Al_scaffold_0007_1153"/>
</dbReference>
<comment type="subcellular location">
    <subcellularLocation>
        <location evidence="1">Membrane</location>
        <topology evidence="1">Single-pass membrane protein</topology>
    </subcellularLocation>
</comment>
<dbReference type="FunFam" id="3.80.10.10:FF:000129">
    <property type="entry name" value="Leucine-rich repeat receptor-like kinase"/>
    <property type="match status" value="1"/>
</dbReference>
<keyword evidence="10" id="KW-0418">Kinase</keyword>
<dbReference type="FunFam" id="3.30.200.20:FF:000178">
    <property type="entry name" value="serine/threonine-protein kinase PBS1-like"/>
    <property type="match status" value="1"/>
</dbReference>
<evidence type="ECO:0000313" key="22">
    <source>
        <dbReference type="EMBL" id="EFH43659.1"/>
    </source>
</evidence>
<evidence type="ECO:0000256" key="4">
    <source>
        <dbReference type="ARBA" id="ARBA00022614"/>
    </source>
</evidence>
<accession>D7MCJ6</accession>
<dbReference type="EMBL" id="GL348719">
    <property type="protein sequence ID" value="EFH43659.1"/>
    <property type="molecule type" value="Genomic_DNA"/>
</dbReference>
<dbReference type="Gene3D" id="1.10.510.10">
    <property type="entry name" value="Transferase(Phosphotransferase) domain 1"/>
    <property type="match status" value="1"/>
</dbReference>
<dbReference type="PROSITE" id="PS00108">
    <property type="entry name" value="PROTEIN_KINASE_ST"/>
    <property type="match status" value="1"/>
</dbReference>
<dbReference type="InterPro" id="IPR032675">
    <property type="entry name" value="LRR_dom_sf"/>
</dbReference>
<evidence type="ECO:0000256" key="19">
    <source>
        <dbReference type="SAM" id="Phobius"/>
    </source>
</evidence>
<dbReference type="HOGENOM" id="CLU_000288_114_6_1"/>
<evidence type="ECO:0000256" key="7">
    <source>
        <dbReference type="ARBA" id="ARBA00022729"/>
    </source>
</evidence>
<dbReference type="SMART" id="SM00220">
    <property type="entry name" value="S_TKc"/>
    <property type="match status" value="1"/>
</dbReference>
<keyword evidence="3" id="KW-0723">Serine/threonine-protein kinase</keyword>
<dbReference type="Proteomes" id="UP000008694">
    <property type="component" value="Unassembled WGS sequence"/>
</dbReference>
<evidence type="ECO:0000256" key="16">
    <source>
        <dbReference type="ARBA" id="ARBA00047899"/>
    </source>
</evidence>
<proteinExistence type="predicted"/>
<dbReference type="InterPro" id="IPR008271">
    <property type="entry name" value="Ser/Thr_kinase_AS"/>
</dbReference>
<evidence type="ECO:0000259" key="21">
    <source>
        <dbReference type="PROSITE" id="PS50011"/>
    </source>
</evidence>
<evidence type="ECO:0000256" key="13">
    <source>
        <dbReference type="ARBA" id="ARBA00023136"/>
    </source>
</evidence>
<feature type="transmembrane region" description="Helical" evidence="19">
    <location>
        <begin position="162"/>
        <end position="188"/>
    </location>
</feature>
<keyword evidence="11 18" id="KW-0067">ATP-binding</keyword>
<evidence type="ECO:0000256" key="5">
    <source>
        <dbReference type="ARBA" id="ARBA00022679"/>
    </source>
</evidence>
<evidence type="ECO:0000256" key="14">
    <source>
        <dbReference type="ARBA" id="ARBA00023170"/>
    </source>
</evidence>
<feature type="signal peptide" evidence="20">
    <location>
        <begin position="1"/>
        <end position="21"/>
    </location>
</feature>
<evidence type="ECO:0000256" key="15">
    <source>
        <dbReference type="ARBA" id="ARBA00023180"/>
    </source>
</evidence>
<dbReference type="AlphaFoldDB" id="D7MCJ6"/>
<evidence type="ECO:0000256" key="6">
    <source>
        <dbReference type="ARBA" id="ARBA00022692"/>
    </source>
</evidence>
<dbReference type="GO" id="GO:0016020">
    <property type="term" value="C:membrane"/>
    <property type="evidence" value="ECO:0007669"/>
    <property type="project" value="UniProtKB-SubCell"/>
</dbReference>
<keyword evidence="15" id="KW-0325">Glycoprotein</keyword>
<dbReference type="InterPro" id="IPR001245">
    <property type="entry name" value="Ser-Thr/Tyr_kinase_cat_dom"/>
</dbReference>
<dbReference type="Gene3D" id="3.80.10.10">
    <property type="entry name" value="Ribonuclease Inhibitor"/>
    <property type="match status" value="1"/>
</dbReference>
<keyword evidence="13 19" id="KW-0472">Membrane</keyword>
<keyword evidence="9 18" id="KW-0547">Nucleotide-binding</keyword>
<evidence type="ECO:0000256" key="10">
    <source>
        <dbReference type="ARBA" id="ARBA00022777"/>
    </source>
</evidence>
<organism evidence="23">
    <name type="scientific">Arabidopsis lyrata subsp. lyrata</name>
    <name type="common">Lyre-leaved rock-cress</name>
    <dbReference type="NCBI Taxonomy" id="81972"/>
    <lineage>
        <taxon>Eukaryota</taxon>
        <taxon>Viridiplantae</taxon>
        <taxon>Streptophyta</taxon>
        <taxon>Embryophyta</taxon>
        <taxon>Tracheophyta</taxon>
        <taxon>Spermatophyta</taxon>
        <taxon>Magnoliopsida</taxon>
        <taxon>eudicotyledons</taxon>
        <taxon>Gunneridae</taxon>
        <taxon>Pentapetalae</taxon>
        <taxon>rosids</taxon>
        <taxon>malvids</taxon>
        <taxon>Brassicales</taxon>
        <taxon>Brassicaceae</taxon>
        <taxon>Camelineae</taxon>
        <taxon>Arabidopsis</taxon>
    </lineage>
</organism>
<dbReference type="eggNOG" id="ENOG502QPQ4">
    <property type="taxonomic scope" value="Eukaryota"/>
</dbReference>
<dbReference type="SUPFAM" id="SSF52058">
    <property type="entry name" value="L domain-like"/>
    <property type="match status" value="1"/>
</dbReference>
<keyword evidence="8" id="KW-0677">Repeat</keyword>
<keyword evidence="12 19" id="KW-1133">Transmembrane helix</keyword>
<dbReference type="PANTHER" id="PTHR47986:SF1">
    <property type="entry name" value="OS04G0685900 PROTEIN"/>
    <property type="match status" value="1"/>
</dbReference>
<dbReference type="InterPro" id="IPR011009">
    <property type="entry name" value="Kinase-like_dom_sf"/>
</dbReference>
<evidence type="ECO:0000256" key="1">
    <source>
        <dbReference type="ARBA" id="ARBA00004167"/>
    </source>
</evidence>
<name>D7MCJ6_ARALL</name>
<dbReference type="SUPFAM" id="SSF56112">
    <property type="entry name" value="Protein kinase-like (PK-like)"/>
    <property type="match status" value="1"/>
</dbReference>
<evidence type="ECO:0000256" key="17">
    <source>
        <dbReference type="ARBA" id="ARBA00048679"/>
    </source>
</evidence>
<feature type="chain" id="PRO_5003103865" description="non-specific serine/threonine protein kinase" evidence="20">
    <location>
        <begin position="22"/>
        <end position="562"/>
    </location>
</feature>
<feature type="binding site" evidence="18">
    <location>
        <position position="254"/>
    </location>
    <ligand>
        <name>ATP</name>
        <dbReference type="ChEBI" id="CHEBI:30616"/>
    </ligand>
</feature>
<keyword evidence="14" id="KW-0675">Receptor</keyword>
<dbReference type="Gene3D" id="3.30.200.20">
    <property type="entry name" value="Phosphorylase Kinase, domain 1"/>
    <property type="match status" value="1"/>
</dbReference>
<evidence type="ECO:0000256" key="9">
    <source>
        <dbReference type="ARBA" id="ARBA00022741"/>
    </source>
</evidence>
<evidence type="ECO:0000256" key="2">
    <source>
        <dbReference type="ARBA" id="ARBA00012513"/>
    </source>
</evidence>
<evidence type="ECO:0000313" key="23">
    <source>
        <dbReference type="Proteomes" id="UP000008694"/>
    </source>
</evidence>
<dbReference type="PANTHER" id="PTHR47986">
    <property type="entry name" value="OSJNBA0070M12.3 PROTEIN"/>
    <property type="match status" value="1"/>
</dbReference>
<dbReference type="InterPro" id="IPR017441">
    <property type="entry name" value="Protein_kinase_ATP_BS"/>
</dbReference>
<protein>
    <recommendedName>
        <fullName evidence="2">non-specific serine/threonine protein kinase</fullName>
        <ecNumber evidence="2">2.7.11.1</ecNumber>
    </recommendedName>
</protein>
<dbReference type="PROSITE" id="PS50011">
    <property type="entry name" value="PROTEIN_KINASE_DOM"/>
    <property type="match status" value="1"/>
</dbReference>
<reference evidence="23" key="1">
    <citation type="journal article" date="2011" name="Nat. Genet.">
        <title>The Arabidopsis lyrata genome sequence and the basis of rapid genome size change.</title>
        <authorList>
            <person name="Hu T.T."/>
            <person name="Pattyn P."/>
            <person name="Bakker E.G."/>
            <person name="Cao J."/>
            <person name="Cheng J.-F."/>
            <person name="Clark R.M."/>
            <person name="Fahlgren N."/>
            <person name="Fawcett J.A."/>
            <person name="Grimwood J."/>
            <person name="Gundlach H."/>
            <person name="Haberer G."/>
            <person name="Hollister J.D."/>
            <person name="Ossowski S."/>
            <person name="Ottilar R.P."/>
            <person name="Salamov A.A."/>
            <person name="Schneeberger K."/>
            <person name="Spannagl M."/>
            <person name="Wang X."/>
            <person name="Yang L."/>
            <person name="Nasrallah M.E."/>
            <person name="Bergelson J."/>
            <person name="Carrington J.C."/>
            <person name="Gaut B.S."/>
            <person name="Schmutz J."/>
            <person name="Mayer K.F.X."/>
            <person name="Van de Peer Y."/>
            <person name="Grigoriev I.V."/>
            <person name="Nordborg M."/>
            <person name="Weigel D."/>
            <person name="Guo Y.-L."/>
        </authorList>
    </citation>
    <scope>NUCLEOTIDE SEQUENCE [LARGE SCALE GENOMIC DNA]</scope>
    <source>
        <strain evidence="23">cv. MN47</strain>
    </source>
</reference>
<dbReference type="Pfam" id="PF07714">
    <property type="entry name" value="PK_Tyr_Ser-Thr"/>
    <property type="match status" value="1"/>
</dbReference>
<dbReference type="GO" id="GO:0004674">
    <property type="term" value="F:protein serine/threonine kinase activity"/>
    <property type="evidence" value="ECO:0007669"/>
    <property type="project" value="UniProtKB-KW"/>
</dbReference>
<comment type="catalytic activity">
    <reaction evidence="17">
        <text>L-seryl-[protein] + ATP = O-phospho-L-seryl-[protein] + ADP + H(+)</text>
        <dbReference type="Rhea" id="RHEA:17989"/>
        <dbReference type="Rhea" id="RHEA-COMP:9863"/>
        <dbReference type="Rhea" id="RHEA-COMP:11604"/>
        <dbReference type="ChEBI" id="CHEBI:15378"/>
        <dbReference type="ChEBI" id="CHEBI:29999"/>
        <dbReference type="ChEBI" id="CHEBI:30616"/>
        <dbReference type="ChEBI" id="CHEBI:83421"/>
        <dbReference type="ChEBI" id="CHEBI:456216"/>
        <dbReference type="EC" id="2.7.11.1"/>
    </reaction>
</comment>
<gene>
    <name evidence="22" type="ORF">ARALYDRAFT_657098</name>
</gene>
<keyword evidence="23" id="KW-1185">Reference proteome</keyword>
<dbReference type="Pfam" id="PF00560">
    <property type="entry name" value="LRR_1"/>
    <property type="match status" value="2"/>
</dbReference>
<dbReference type="EC" id="2.7.11.1" evidence="2"/>
<dbReference type="InterPro" id="IPR052422">
    <property type="entry name" value="Auxin_Ser/Thr_Kinase"/>
</dbReference>
<dbReference type="PROSITE" id="PS00107">
    <property type="entry name" value="PROTEIN_KINASE_ATP"/>
    <property type="match status" value="1"/>
</dbReference>
<evidence type="ECO:0000256" key="20">
    <source>
        <dbReference type="SAM" id="SignalP"/>
    </source>
</evidence>
<dbReference type="GO" id="GO:0005524">
    <property type="term" value="F:ATP binding"/>
    <property type="evidence" value="ECO:0007669"/>
    <property type="project" value="UniProtKB-UniRule"/>
</dbReference>
<dbReference type="STRING" id="81972.D7MCJ6"/>
<feature type="domain" description="Protein kinase" evidence="21">
    <location>
        <begin position="225"/>
        <end position="529"/>
    </location>
</feature>
<sequence>MTTSLRSLLFWLCFIISVNSPFPTESDRRVDIVVSIVRQLGYPEEFVKSWQGNDPCQWFGINCLEGIITSITFISLNMSGTISPRFADLTSLQVIDLSHNGLTGTIPPELTKLNLRTLDLSYNRLHGTLPQFRNIVPNIEGNSDIETNRVLVPSPTRNKNKLVVLALLIGIVVGLVVAVGGAFAVYLLKKRKQLNRLPEPNETVIVESESSVIPLQLLRDATEDFDEKNIIGKGGFGSVYRGKLQNGNFEIAVKRMEKLIGGKGKEQFESEVSVLTKVHHRNLVVLHGYCIEGNERLLVYRYMPQGTLSRHLFHWKDEGLKPLEWTTRLTIALDVARGLEYLHSLARQSQSYIHRDLKPSNILLGDDMRARVSDFGLARSTAEGSESIRTKSVLGTYGYMAPEYAAQIFVNAVTGRITTKADVYSFGVILMELVTGKEALDEKRSDAEQHIPTKLAIHCCAKELTQRPEMRYVVSTLTSLTGTGQWKPSEIEEDNDRDDILEYLKRWKEQEMEGTSSIVVAVLDAHNSVTSAMKSGVKWVDMHNDVDGMMVQRLGAFSCLMD</sequence>
<comment type="catalytic activity">
    <reaction evidence="16">
        <text>L-threonyl-[protein] + ATP = O-phospho-L-threonyl-[protein] + ADP + H(+)</text>
        <dbReference type="Rhea" id="RHEA:46608"/>
        <dbReference type="Rhea" id="RHEA-COMP:11060"/>
        <dbReference type="Rhea" id="RHEA-COMP:11605"/>
        <dbReference type="ChEBI" id="CHEBI:15378"/>
        <dbReference type="ChEBI" id="CHEBI:30013"/>
        <dbReference type="ChEBI" id="CHEBI:30616"/>
        <dbReference type="ChEBI" id="CHEBI:61977"/>
        <dbReference type="ChEBI" id="CHEBI:456216"/>
        <dbReference type="EC" id="2.7.11.1"/>
    </reaction>
</comment>
<keyword evidence="5" id="KW-0808">Transferase</keyword>
<evidence type="ECO:0000256" key="11">
    <source>
        <dbReference type="ARBA" id="ARBA00022840"/>
    </source>
</evidence>
<evidence type="ECO:0000256" key="12">
    <source>
        <dbReference type="ARBA" id="ARBA00022989"/>
    </source>
</evidence>
<keyword evidence="7 20" id="KW-0732">Signal</keyword>
<evidence type="ECO:0000256" key="3">
    <source>
        <dbReference type="ARBA" id="ARBA00022527"/>
    </source>
</evidence>
<keyword evidence="6 19" id="KW-0812">Transmembrane</keyword>
<dbReference type="FunFam" id="1.10.510.10:FF:001023">
    <property type="entry name" value="Os07g0541700 protein"/>
    <property type="match status" value="1"/>
</dbReference>
<dbReference type="InterPro" id="IPR001611">
    <property type="entry name" value="Leu-rich_rpt"/>
</dbReference>
<evidence type="ECO:0000256" key="18">
    <source>
        <dbReference type="PROSITE-ProRule" id="PRU10141"/>
    </source>
</evidence>
<dbReference type="InterPro" id="IPR000719">
    <property type="entry name" value="Prot_kinase_dom"/>
</dbReference>
<keyword evidence="4" id="KW-0433">Leucine-rich repeat</keyword>